<dbReference type="AlphaFoldDB" id="A0A9D1U3X4"/>
<dbReference type="Pfam" id="PF00528">
    <property type="entry name" value="BPD_transp_1"/>
    <property type="match status" value="1"/>
</dbReference>
<comment type="subcellular location">
    <subcellularLocation>
        <location evidence="1 7">Cell membrane</location>
        <topology evidence="1 7">Multi-pass membrane protein</topology>
    </subcellularLocation>
</comment>
<evidence type="ECO:0000256" key="1">
    <source>
        <dbReference type="ARBA" id="ARBA00004651"/>
    </source>
</evidence>
<dbReference type="Proteomes" id="UP000886878">
    <property type="component" value="Unassembled WGS sequence"/>
</dbReference>
<name>A0A9D1U3X4_9LACO</name>
<dbReference type="PANTHER" id="PTHR30450:SF1">
    <property type="entry name" value="D-METHIONINE TRANSPORT SYSTEM PERMEASE PROTEIN METI-RELATED"/>
    <property type="match status" value="1"/>
</dbReference>
<accession>A0A9D1U3X4</accession>
<dbReference type="PANTHER" id="PTHR30450">
    <property type="entry name" value="ABC TRANSPORTER PERMEASE"/>
    <property type="match status" value="1"/>
</dbReference>
<evidence type="ECO:0000256" key="3">
    <source>
        <dbReference type="ARBA" id="ARBA00022475"/>
    </source>
</evidence>
<evidence type="ECO:0000313" key="9">
    <source>
        <dbReference type="EMBL" id="HIW70290.1"/>
    </source>
</evidence>
<comment type="caution">
    <text evidence="9">The sequence shown here is derived from an EMBL/GenBank/DDBJ whole genome shotgun (WGS) entry which is preliminary data.</text>
</comment>
<feature type="transmembrane region" description="Helical" evidence="7">
    <location>
        <begin position="198"/>
        <end position="221"/>
    </location>
</feature>
<dbReference type="InterPro" id="IPR000515">
    <property type="entry name" value="MetI-like"/>
</dbReference>
<evidence type="ECO:0000256" key="4">
    <source>
        <dbReference type="ARBA" id="ARBA00022692"/>
    </source>
</evidence>
<dbReference type="InterPro" id="IPR051322">
    <property type="entry name" value="AA_ABC_Transporter_Permease"/>
</dbReference>
<feature type="domain" description="ABC transmembrane type-1" evidence="8">
    <location>
        <begin position="23"/>
        <end position="217"/>
    </location>
</feature>
<evidence type="ECO:0000256" key="7">
    <source>
        <dbReference type="RuleBase" id="RU363032"/>
    </source>
</evidence>
<evidence type="ECO:0000313" key="10">
    <source>
        <dbReference type="Proteomes" id="UP000886878"/>
    </source>
</evidence>
<keyword evidence="2 7" id="KW-0813">Transport</keyword>
<dbReference type="GO" id="GO:0048473">
    <property type="term" value="P:D-methionine transmembrane transport"/>
    <property type="evidence" value="ECO:0007669"/>
    <property type="project" value="TreeGrafter"/>
</dbReference>
<dbReference type="EMBL" id="DXGK01000052">
    <property type="protein sequence ID" value="HIW70290.1"/>
    <property type="molecule type" value="Genomic_DNA"/>
</dbReference>
<evidence type="ECO:0000259" key="8">
    <source>
        <dbReference type="PROSITE" id="PS50928"/>
    </source>
</evidence>
<feature type="transmembrane region" description="Helical" evidence="7">
    <location>
        <begin position="156"/>
        <end position="178"/>
    </location>
</feature>
<feature type="transmembrane region" description="Helical" evidence="7">
    <location>
        <begin position="27"/>
        <end position="50"/>
    </location>
</feature>
<evidence type="ECO:0000256" key="6">
    <source>
        <dbReference type="ARBA" id="ARBA00023136"/>
    </source>
</evidence>
<organism evidence="9 10">
    <name type="scientific">Candidatus Limosilactobacillus merdipullorum</name>
    <dbReference type="NCBI Taxonomy" id="2838653"/>
    <lineage>
        <taxon>Bacteria</taxon>
        <taxon>Bacillati</taxon>
        <taxon>Bacillota</taxon>
        <taxon>Bacilli</taxon>
        <taxon>Lactobacillales</taxon>
        <taxon>Lactobacillaceae</taxon>
        <taxon>Limosilactobacillus</taxon>
    </lineage>
</organism>
<dbReference type="Gene3D" id="1.10.3720.10">
    <property type="entry name" value="MetI-like"/>
    <property type="match status" value="1"/>
</dbReference>
<keyword evidence="5 7" id="KW-1133">Transmembrane helix</keyword>
<reference evidence="9" key="1">
    <citation type="journal article" date="2021" name="PeerJ">
        <title>Extensive microbial diversity within the chicken gut microbiome revealed by metagenomics and culture.</title>
        <authorList>
            <person name="Gilroy R."/>
            <person name="Ravi A."/>
            <person name="Getino M."/>
            <person name="Pursley I."/>
            <person name="Horton D.L."/>
            <person name="Alikhan N.F."/>
            <person name="Baker D."/>
            <person name="Gharbi K."/>
            <person name="Hall N."/>
            <person name="Watson M."/>
            <person name="Adriaenssens E.M."/>
            <person name="Foster-Nyarko E."/>
            <person name="Jarju S."/>
            <person name="Secka A."/>
            <person name="Antonio M."/>
            <person name="Oren A."/>
            <person name="Chaudhuri R.R."/>
            <person name="La Ragione R."/>
            <person name="Hildebrand F."/>
            <person name="Pallen M.J."/>
        </authorList>
    </citation>
    <scope>NUCLEOTIDE SEQUENCE</scope>
    <source>
        <strain evidence="9">ChiHejej3B27-2180</strain>
    </source>
</reference>
<dbReference type="CDD" id="cd06261">
    <property type="entry name" value="TM_PBP2"/>
    <property type="match status" value="1"/>
</dbReference>
<proteinExistence type="inferred from homology"/>
<comment type="similarity">
    <text evidence="7">Belongs to the binding-protein-dependent transport system permease family.</text>
</comment>
<dbReference type="GO" id="GO:0005886">
    <property type="term" value="C:plasma membrane"/>
    <property type="evidence" value="ECO:0007669"/>
    <property type="project" value="UniProtKB-SubCell"/>
</dbReference>
<keyword evidence="6 7" id="KW-0472">Membrane</keyword>
<feature type="transmembrane region" description="Helical" evidence="7">
    <location>
        <begin position="71"/>
        <end position="91"/>
    </location>
</feature>
<evidence type="ECO:0000256" key="5">
    <source>
        <dbReference type="ARBA" id="ARBA00022989"/>
    </source>
</evidence>
<evidence type="ECO:0000256" key="2">
    <source>
        <dbReference type="ARBA" id="ARBA00022448"/>
    </source>
</evidence>
<feature type="transmembrane region" description="Helical" evidence="7">
    <location>
        <begin position="97"/>
        <end position="115"/>
    </location>
</feature>
<keyword evidence="4 7" id="KW-0812">Transmembrane</keyword>
<reference evidence="9" key="2">
    <citation type="submission" date="2021-04" db="EMBL/GenBank/DDBJ databases">
        <authorList>
            <person name="Gilroy R."/>
        </authorList>
    </citation>
    <scope>NUCLEOTIDE SEQUENCE</scope>
    <source>
        <strain evidence="9">ChiHejej3B27-2180</strain>
    </source>
</reference>
<gene>
    <name evidence="9" type="ORF">H9876_02770</name>
</gene>
<keyword evidence="3" id="KW-1003">Cell membrane</keyword>
<dbReference type="InterPro" id="IPR035906">
    <property type="entry name" value="MetI-like_sf"/>
</dbReference>
<protein>
    <submittedName>
        <fullName evidence="9">ABC transporter permease</fullName>
    </submittedName>
</protein>
<dbReference type="SUPFAM" id="SSF161098">
    <property type="entry name" value="MetI-like"/>
    <property type="match status" value="1"/>
</dbReference>
<dbReference type="PROSITE" id="PS50928">
    <property type="entry name" value="ABC_TM1"/>
    <property type="match status" value="1"/>
</dbReference>
<sequence>MASFIAKYLPNVAADPQSFVTATGQTLYMTLWTSLVAGLVGLLVGVLLVVTRPGGLYQNKPFFQVLDKLVNIVRAIPFIILLALLATVTQHIVGTTIGSKAALVPLVVCVIPFYGRQIETALLEVDPGVIEAAQAMGVSRMGIIFRVYLREGLVSIVRVSALTVISLISLTAMAGAVGGGGLGDLAISQGYNRFENDITIVATLLILLLVLISQLICNLIIKKISH</sequence>